<dbReference type="Pfam" id="PF11992">
    <property type="entry name" value="TgpA_N"/>
    <property type="match status" value="1"/>
</dbReference>
<evidence type="ECO:0000313" key="5">
    <source>
        <dbReference type="Proteomes" id="UP000291144"/>
    </source>
</evidence>
<feature type="transmembrane region" description="Helical" evidence="2">
    <location>
        <begin position="29"/>
        <end position="47"/>
    </location>
</feature>
<feature type="region of interest" description="Disordered" evidence="1">
    <location>
        <begin position="533"/>
        <end position="555"/>
    </location>
</feature>
<dbReference type="Pfam" id="PF13559">
    <property type="entry name" value="DUF4129"/>
    <property type="match status" value="1"/>
</dbReference>
<dbReference type="PANTHER" id="PTHR42736">
    <property type="entry name" value="PROTEIN-GLUTAMINE GAMMA-GLUTAMYLTRANSFERASE"/>
    <property type="match status" value="1"/>
</dbReference>
<feature type="transmembrane region" description="Helical" evidence="2">
    <location>
        <begin position="59"/>
        <end position="82"/>
    </location>
</feature>
<dbReference type="RefSeq" id="WP_131361651.1">
    <property type="nucleotide sequence ID" value="NZ_SJKB01000009.1"/>
</dbReference>
<proteinExistence type="predicted"/>
<feature type="transmembrane region" description="Helical" evidence="2">
    <location>
        <begin position="139"/>
        <end position="156"/>
    </location>
</feature>
<evidence type="ECO:0000256" key="2">
    <source>
        <dbReference type="SAM" id="Phobius"/>
    </source>
</evidence>
<dbReference type="OrthoDB" id="9804023at2"/>
<name>A0A4R0KD68_9ACTN</name>
<evidence type="ECO:0000259" key="3">
    <source>
        <dbReference type="SMART" id="SM00460"/>
    </source>
</evidence>
<dbReference type="PANTHER" id="PTHR42736:SF1">
    <property type="entry name" value="PROTEIN-GLUTAMINE GAMMA-GLUTAMYLTRANSFERASE"/>
    <property type="match status" value="1"/>
</dbReference>
<dbReference type="AlphaFoldDB" id="A0A4R0KD68"/>
<evidence type="ECO:0000313" key="4">
    <source>
        <dbReference type="EMBL" id="TCC58261.1"/>
    </source>
</evidence>
<dbReference type="SUPFAM" id="SSF54001">
    <property type="entry name" value="Cysteine proteinases"/>
    <property type="match status" value="1"/>
</dbReference>
<dbReference type="Pfam" id="PF01841">
    <property type="entry name" value="Transglut_core"/>
    <property type="match status" value="1"/>
</dbReference>
<keyword evidence="5" id="KW-1185">Reference proteome</keyword>
<keyword evidence="2" id="KW-0812">Transmembrane</keyword>
<dbReference type="InterPro" id="IPR002931">
    <property type="entry name" value="Transglutaminase-like"/>
</dbReference>
<feature type="domain" description="Transglutaminase-like" evidence="3">
    <location>
        <begin position="438"/>
        <end position="509"/>
    </location>
</feature>
<dbReference type="EMBL" id="SJKB01000009">
    <property type="protein sequence ID" value="TCC58261.1"/>
    <property type="molecule type" value="Genomic_DNA"/>
</dbReference>
<feature type="transmembrane region" description="Helical" evidence="2">
    <location>
        <begin position="114"/>
        <end position="132"/>
    </location>
</feature>
<dbReference type="InterPro" id="IPR025403">
    <property type="entry name" value="TgpA-like_C"/>
</dbReference>
<accession>A0A4R0KD68</accession>
<protein>
    <submittedName>
        <fullName evidence="4">DUF4129 domain-containing protein</fullName>
    </submittedName>
</protein>
<dbReference type="InterPro" id="IPR038765">
    <property type="entry name" value="Papain-like_cys_pep_sf"/>
</dbReference>
<keyword evidence="2" id="KW-1133">Transmembrane helix</keyword>
<dbReference type="InterPro" id="IPR021878">
    <property type="entry name" value="TgpA_N"/>
</dbReference>
<feature type="transmembrane region" description="Helical" evidence="2">
    <location>
        <begin position="563"/>
        <end position="584"/>
    </location>
</feature>
<feature type="transmembrane region" description="Helical" evidence="2">
    <location>
        <begin position="191"/>
        <end position="211"/>
    </location>
</feature>
<dbReference type="InterPro" id="IPR052901">
    <property type="entry name" value="Bact_TGase-like"/>
</dbReference>
<organism evidence="4 5">
    <name type="scientific">Kribbella pittospori</name>
    <dbReference type="NCBI Taxonomy" id="722689"/>
    <lineage>
        <taxon>Bacteria</taxon>
        <taxon>Bacillati</taxon>
        <taxon>Actinomycetota</taxon>
        <taxon>Actinomycetes</taxon>
        <taxon>Propionibacteriales</taxon>
        <taxon>Kribbellaceae</taxon>
        <taxon>Kribbella</taxon>
    </lineage>
</organism>
<dbReference type="SMART" id="SM00460">
    <property type="entry name" value="TGc"/>
    <property type="match status" value="1"/>
</dbReference>
<feature type="transmembrane region" description="Helical" evidence="2">
    <location>
        <begin position="162"/>
        <end position="179"/>
    </location>
</feature>
<dbReference type="Proteomes" id="UP000291144">
    <property type="component" value="Unassembled WGS sequence"/>
</dbReference>
<gene>
    <name evidence="4" type="ORF">E0H73_28525</name>
</gene>
<evidence type="ECO:0000256" key="1">
    <source>
        <dbReference type="SAM" id="MobiDB-lite"/>
    </source>
</evidence>
<comment type="caution">
    <text evidence="4">The sequence shown here is derived from an EMBL/GenBank/DDBJ whole genome shotgun (WGS) entry which is preliminary data.</text>
</comment>
<dbReference type="Gene3D" id="3.10.620.30">
    <property type="match status" value="1"/>
</dbReference>
<keyword evidence="2" id="KW-0472">Membrane</keyword>
<sequence>MNRRRTLAVLAGVLIGGLCFGPVFGLGHVWLPVVAVCVVTFLVAEACRQWPALAAWRPLLVVVAGCLAIVETVLRATTVAGLPTLESIRTLGHGLTSWRLTLESTWPARPDPELVVFVPLLTLVACLLAVELLDRAPPLVALLPGLGVVGVSQLYIAADGWAAVLIAVGHGLIVIALLIPDGMEYRRIAPWAATAAVTVVAIVCGLVVSTLDPAGRTPYSLQKVQSATVSGTRWPSPLDELGSRMLPQRRDDVVFRYKASQPVDRWRQVALDDFDGAGWTTDHPFLRMGSELTPGPEIQVPTTTERATVVLDDLDGPWLPAQLLPATVSGVTDPQVEPIGSSLMVPEQPGHYDLTWSRPTSIDAAYLLSAGVDGSAPGGLDGLGPVPPEVADLNPLQGRRATFSTAIALETYMRTNYKQAVGTTLPTGYGWPQLKKFLVDHAPGTSEQFAAGYVALARLAGIPARLVVGFRAPATPDADNYYTVRNRDAFAWPEVAVEGIGWWPLDPAENAATGNTAVAGSIDDITNQARAAVPPVSQIKDPDVPPPTDDGGSGPTWKPRVSALWIFLGSALLLLVWLAGVPLWKSVRALRRRRRTGSAAVVGAWAEARDRLRAHGVPVTAGMTVRDLANAARELPGTEPALSRVARAVDHALWSGGPTGGELSQQAWEGVRELRKALRSRPWMDRLQASLELRTLFRS</sequence>
<reference evidence="4 5" key="1">
    <citation type="submission" date="2019-02" db="EMBL/GenBank/DDBJ databases">
        <title>Kribbella capetownensis sp. nov. and Kribbella speibonae sp. nov., isolated from soil.</title>
        <authorList>
            <person name="Curtis S.M."/>
            <person name="Norton I."/>
            <person name="Everest G.J."/>
            <person name="Meyers P.R."/>
        </authorList>
    </citation>
    <scope>NUCLEOTIDE SEQUENCE [LARGE SCALE GENOMIC DNA]</scope>
    <source>
        <strain evidence="4 5">NRRL B-24813</strain>
    </source>
</reference>